<gene>
    <name evidence="10" type="ORF">BGT96224V2_LOCUS2490</name>
</gene>
<sequence length="537" mass="60807">MSTSVVPTATHEEVQPNPSATGFYPRKCWICQQDDADDTPENSTWRKPCPCSLTAHDTCLLEWVSNEEAPKPGEIARKRQIQCPQCKARINIQQPQDYVVDAVEMFKRLSRTILVPVAATASVLTCTYAGLLLYGMNVIRVVFGDAEAQKLLQSQARPTGIMWTVSQLFVGTMKSFSPLIPTFQAYSISKVFVGVPLIAPSLVLLRTRWADKAFAFVLPWYFLNPANQKIAWPPPPGLAFATIPYIKKAYDEIYKHIFQEMEYKWEIAVQRRPRVGETTEQIGLEAAREDDDTFFEVRVELVEDGDLRAAELEEDLPEIPETDHNQRIQGLPDSHELVDESQSYEGPELVHEIVDGDETHANLNEQEEWDHHLMITDIDELNDEIESQLDEYYAGEIGVEQLEEETFGFDVLNQAHEHPQIAEVVVHEQEPIVHHYSASQIAALVVGALSFPFIATAAGDILNHSLPSTFVTTSLGYSWRNRVVKRGLMTEKWGRTIVGGCMLVLLRDAVTLYCKWKRARDFGKRVILDYAEKKKST</sequence>
<keyword evidence="5" id="KW-0862">Zinc</keyword>
<feature type="transmembrane region" description="Helical" evidence="8">
    <location>
        <begin position="113"/>
        <end position="134"/>
    </location>
</feature>
<dbReference type="AlphaFoldDB" id="A0A381L5Y8"/>
<dbReference type="EMBL" id="UIGY01000047">
    <property type="protein sequence ID" value="SUZ09293.1"/>
    <property type="molecule type" value="Genomic_DNA"/>
</dbReference>
<dbReference type="SUPFAM" id="SSF57850">
    <property type="entry name" value="RING/U-box"/>
    <property type="match status" value="1"/>
</dbReference>
<comment type="subcellular location">
    <subcellularLocation>
        <location evidence="1">Membrane</location>
        <topology evidence="1">Multi-pass membrane protein</topology>
    </subcellularLocation>
</comment>
<dbReference type="GO" id="GO:0016020">
    <property type="term" value="C:membrane"/>
    <property type="evidence" value="ECO:0007669"/>
    <property type="project" value="UniProtKB-SubCell"/>
</dbReference>
<dbReference type="Pfam" id="PF12906">
    <property type="entry name" value="RINGv"/>
    <property type="match status" value="1"/>
</dbReference>
<keyword evidence="7 8" id="KW-0472">Membrane</keyword>
<keyword evidence="6 8" id="KW-1133">Transmembrane helix</keyword>
<evidence type="ECO:0000256" key="7">
    <source>
        <dbReference type="ARBA" id="ARBA00023136"/>
    </source>
</evidence>
<keyword evidence="3" id="KW-0479">Metal-binding</keyword>
<organism evidence="10">
    <name type="scientific">Blumeria graminis f. sp. tritici 96224</name>
    <dbReference type="NCBI Taxonomy" id="1268274"/>
    <lineage>
        <taxon>Eukaryota</taxon>
        <taxon>Fungi</taxon>
        <taxon>Dikarya</taxon>
        <taxon>Ascomycota</taxon>
        <taxon>Pezizomycotina</taxon>
        <taxon>Leotiomycetes</taxon>
        <taxon>Erysiphales</taxon>
        <taxon>Erysiphaceae</taxon>
        <taxon>Blumeria</taxon>
    </lineage>
</organism>
<accession>A0A381L5Y8</accession>
<evidence type="ECO:0000256" key="2">
    <source>
        <dbReference type="ARBA" id="ARBA00022692"/>
    </source>
</evidence>
<evidence type="ECO:0000256" key="1">
    <source>
        <dbReference type="ARBA" id="ARBA00004141"/>
    </source>
</evidence>
<name>A0A381L5Y8_BLUGR</name>
<dbReference type="OrthoDB" id="5817083at2759"/>
<dbReference type="InterPro" id="IPR013083">
    <property type="entry name" value="Znf_RING/FYVE/PHD"/>
</dbReference>
<dbReference type="GO" id="GO:0008270">
    <property type="term" value="F:zinc ion binding"/>
    <property type="evidence" value="ECO:0007669"/>
    <property type="project" value="UniProtKB-KW"/>
</dbReference>
<keyword evidence="2 8" id="KW-0812">Transmembrane</keyword>
<keyword evidence="4" id="KW-0863">Zinc-finger</keyword>
<dbReference type="Gene3D" id="3.30.40.10">
    <property type="entry name" value="Zinc/RING finger domain, C3HC4 (zinc finger)"/>
    <property type="match status" value="1"/>
</dbReference>
<evidence type="ECO:0000313" key="10">
    <source>
        <dbReference type="EMBL" id="SUZ09293.1"/>
    </source>
</evidence>
<dbReference type="InterPro" id="IPR011016">
    <property type="entry name" value="Znf_RING-CH"/>
</dbReference>
<evidence type="ECO:0000256" key="6">
    <source>
        <dbReference type="ARBA" id="ARBA00022989"/>
    </source>
</evidence>
<proteinExistence type="predicted"/>
<evidence type="ECO:0000259" key="9">
    <source>
        <dbReference type="PROSITE" id="PS51292"/>
    </source>
</evidence>
<protein>
    <submittedName>
        <fullName evidence="10">Bgt-3773</fullName>
    </submittedName>
</protein>
<dbReference type="PANTHER" id="PTHR46283">
    <property type="entry name" value="E3 UBIQUITIN-PROTEIN LIGASE MARCH5"/>
    <property type="match status" value="1"/>
</dbReference>
<feature type="transmembrane region" description="Helical" evidence="8">
    <location>
        <begin position="183"/>
        <end position="205"/>
    </location>
</feature>
<feature type="domain" description="RING-CH-type" evidence="9">
    <location>
        <begin position="20"/>
        <end position="93"/>
    </location>
</feature>
<reference evidence="10" key="1">
    <citation type="submission" date="2018-07" db="EMBL/GenBank/DDBJ databases">
        <authorList>
            <person name="Quirk P.G."/>
            <person name="Krulwich T.A."/>
        </authorList>
    </citation>
    <scope>NUCLEOTIDE SEQUENCE</scope>
    <source>
        <strain evidence="10">96224</strain>
    </source>
</reference>
<evidence type="ECO:0000256" key="4">
    <source>
        <dbReference type="ARBA" id="ARBA00022771"/>
    </source>
</evidence>
<evidence type="ECO:0000256" key="8">
    <source>
        <dbReference type="SAM" id="Phobius"/>
    </source>
</evidence>
<evidence type="ECO:0000256" key="5">
    <source>
        <dbReference type="ARBA" id="ARBA00022833"/>
    </source>
</evidence>
<dbReference type="PROSITE" id="PS51292">
    <property type="entry name" value="ZF_RING_CH"/>
    <property type="match status" value="1"/>
</dbReference>
<evidence type="ECO:0000256" key="3">
    <source>
        <dbReference type="ARBA" id="ARBA00022723"/>
    </source>
</evidence>